<feature type="transmembrane region" description="Helical" evidence="9">
    <location>
        <begin position="72"/>
        <end position="97"/>
    </location>
</feature>
<keyword evidence="5 9" id="KW-0812">Transmembrane</keyword>
<evidence type="ECO:0000313" key="12">
    <source>
        <dbReference type="Proteomes" id="UP000015961"/>
    </source>
</evidence>
<dbReference type="PIRSF" id="PIRSF006351">
    <property type="entry name" value="PTS_EIIC-Cellobiose"/>
    <property type="match status" value="1"/>
</dbReference>
<feature type="transmembrane region" description="Helical" evidence="9">
    <location>
        <begin position="174"/>
        <end position="197"/>
    </location>
</feature>
<sequence>MKKLSKGIEKYILPIAMKVGNEKHLLAIRDAFITMMPITMAGAIAVLLNAFMRDFPNQYLGEGNAITHFFEPVIAINGLIWTGSLAIMALVFSASLGYQLAKAYDVNPIGGMFVSLSAFVMGIPQTAAISTVLKGVLSSEAATMIQEAGGTVTTADGVSTIGTSGWGYFSFGQYFGGTGLFAAMIFSFISVLIYVYLLKKNIIIKLPESVPPAVSKAFAGIIPGTIALYASGLIYYVFEKVTAQSMIDFIASAIQAPLINLSQGYLSVIIVTLLVHILWVFGLHGTNIMGAVLQSLYGTAMVANTNAFQNGEAIPYKWSAASFDVFVWPGGAGVTLALIIGLLWFSKRADQRTVAKLGLAPGLFNINEPIMFGLPVVLNPIYMIPFVLAPLCTATIAYVSTMVGLVDPVVVTVPWVMPPILSGFLATAGDWRSIILSIVNIVVALVIWIPFIITANKAAQLEEQELHA</sequence>
<dbReference type="eggNOG" id="COG1455">
    <property type="taxonomic scope" value="Bacteria"/>
</dbReference>
<comment type="caution">
    <text evidence="11">The sequence shown here is derived from an EMBL/GenBank/DDBJ whole genome shotgun (WGS) entry which is preliminary data.</text>
</comment>
<dbReference type="PANTHER" id="PTHR33989:SF4">
    <property type="entry name" value="PTS SYSTEM N,N'-DIACETYLCHITOBIOSE-SPECIFIC EIIC COMPONENT"/>
    <property type="match status" value="1"/>
</dbReference>
<evidence type="ECO:0000256" key="7">
    <source>
        <dbReference type="ARBA" id="ARBA00023136"/>
    </source>
</evidence>
<dbReference type="InterPro" id="IPR003352">
    <property type="entry name" value="PTS_EIIC"/>
</dbReference>
<gene>
    <name evidence="11" type="ORF">I573_00486</name>
</gene>
<evidence type="ECO:0000256" key="1">
    <source>
        <dbReference type="ARBA" id="ARBA00004651"/>
    </source>
</evidence>
<keyword evidence="3 8" id="KW-1003">Cell membrane</keyword>
<keyword evidence="4 8" id="KW-0762">Sugar transport</keyword>
<proteinExistence type="predicted"/>
<comment type="function">
    <text evidence="8">The phosphoenolpyruvate-dependent sugar phosphotransferase system (PTS), a major carbohydrate active -transport system, catalyzes the phosphorylation of incoming sugar substrates concomitant with their translocation across the cell membrane.</text>
</comment>
<dbReference type="Proteomes" id="UP000015961">
    <property type="component" value="Unassembled WGS sequence"/>
</dbReference>
<evidence type="ECO:0000256" key="4">
    <source>
        <dbReference type="ARBA" id="ARBA00022597"/>
    </source>
</evidence>
<reference evidence="11 12" key="1">
    <citation type="submission" date="2013-03" db="EMBL/GenBank/DDBJ databases">
        <title>The Genome Sequence of Enterococcus sulfureus ATCC_49903 (PacBio/Illumina hybrid assembly).</title>
        <authorList>
            <consortium name="The Broad Institute Genomics Platform"/>
            <consortium name="The Broad Institute Genome Sequencing Center for Infectious Disease"/>
            <person name="Earl A."/>
            <person name="Russ C."/>
            <person name="Gilmore M."/>
            <person name="Surin D."/>
            <person name="Walker B."/>
            <person name="Young S."/>
            <person name="Zeng Q."/>
            <person name="Gargeya S."/>
            <person name="Fitzgerald M."/>
            <person name="Haas B."/>
            <person name="Abouelleil A."/>
            <person name="Allen A.W."/>
            <person name="Alvarado L."/>
            <person name="Arachchi H.M."/>
            <person name="Berlin A.M."/>
            <person name="Chapman S.B."/>
            <person name="Gainer-Dewar J."/>
            <person name="Goldberg J."/>
            <person name="Griggs A."/>
            <person name="Gujja S."/>
            <person name="Hansen M."/>
            <person name="Howarth C."/>
            <person name="Imamovic A."/>
            <person name="Ireland A."/>
            <person name="Larimer J."/>
            <person name="McCowan C."/>
            <person name="Murphy C."/>
            <person name="Pearson M."/>
            <person name="Poon T.W."/>
            <person name="Priest M."/>
            <person name="Roberts A."/>
            <person name="Saif S."/>
            <person name="Shea T."/>
            <person name="Sisk P."/>
            <person name="Sykes S."/>
            <person name="Wortman J."/>
            <person name="Nusbaum C."/>
            <person name="Birren B."/>
        </authorList>
    </citation>
    <scope>NUCLEOTIDE SEQUENCE [LARGE SCALE GENOMIC DNA]</scope>
    <source>
        <strain evidence="11 12">ATCC 49903</strain>
    </source>
</reference>
<dbReference type="PROSITE" id="PS51105">
    <property type="entry name" value="PTS_EIIC_TYPE_3"/>
    <property type="match status" value="1"/>
</dbReference>
<evidence type="ECO:0000313" key="11">
    <source>
        <dbReference type="EMBL" id="EOT87430.1"/>
    </source>
</evidence>
<organism evidence="11 12">
    <name type="scientific">Enterococcus sulfureus ATCC 49903</name>
    <dbReference type="NCBI Taxonomy" id="1140003"/>
    <lineage>
        <taxon>Bacteria</taxon>
        <taxon>Bacillati</taxon>
        <taxon>Bacillota</taxon>
        <taxon>Bacilli</taxon>
        <taxon>Lactobacillales</taxon>
        <taxon>Enterococcaceae</taxon>
        <taxon>Enterococcus</taxon>
    </lineage>
</organism>
<feature type="domain" description="PTS EIIC type-3" evidence="10">
    <location>
        <begin position="8"/>
        <end position="451"/>
    </location>
</feature>
<dbReference type="Pfam" id="PF02378">
    <property type="entry name" value="PTS_EIIC"/>
    <property type="match status" value="1"/>
</dbReference>
<feature type="transmembrane region" description="Helical" evidence="9">
    <location>
        <begin position="382"/>
        <end position="401"/>
    </location>
</feature>
<feature type="transmembrane region" description="Helical" evidence="9">
    <location>
        <begin position="288"/>
        <end position="305"/>
    </location>
</feature>
<dbReference type="NCBIfam" id="TIGR00410">
    <property type="entry name" value="lacE"/>
    <property type="match status" value="1"/>
</dbReference>
<feature type="transmembrane region" description="Helical" evidence="9">
    <location>
        <begin position="434"/>
        <end position="453"/>
    </location>
</feature>
<protein>
    <recommendedName>
        <fullName evidence="8">Permease IIC component</fullName>
    </recommendedName>
</protein>
<dbReference type="EMBL" id="ASWO01000001">
    <property type="protein sequence ID" value="EOT87430.1"/>
    <property type="molecule type" value="Genomic_DNA"/>
</dbReference>
<feature type="transmembrane region" description="Helical" evidence="9">
    <location>
        <begin position="109"/>
        <end position="129"/>
    </location>
</feature>
<dbReference type="GO" id="GO:0005886">
    <property type="term" value="C:plasma membrane"/>
    <property type="evidence" value="ECO:0007669"/>
    <property type="project" value="UniProtKB-SubCell"/>
</dbReference>
<dbReference type="GO" id="GO:0009401">
    <property type="term" value="P:phosphoenolpyruvate-dependent sugar phosphotransferase system"/>
    <property type="evidence" value="ECO:0007669"/>
    <property type="project" value="InterPro"/>
</dbReference>
<dbReference type="OrthoDB" id="1550290at2"/>
<keyword evidence="12" id="KW-1185">Reference proteome</keyword>
<feature type="transmembrane region" description="Helical" evidence="9">
    <location>
        <begin position="408"/>
        <end position="428"/>
    </location>
</feature>
<dbReference type="InterPro" id="IPR051088">
    <property type="entry name" value="PTS_Sugar-EIIC/EIIB"/>
</dbReference>
<feature type="transmembrane region" description="Helical" evidence="9">
    <location>
        <begin position="217"/>
        <end position="238"/>
    </location>
</feature>
<evidence type="ECO:0000256" key="5">
    <source>
        <dbReference type="ARBA" id="ARBA00022692"/>
    </source>
</evidence>
<dbReference type="GO" id="GO:0008982">
    <property type="term" value="F:protein-N(PI)-phosphohistidine-sugar phosphotransferase activity"/>
    <property type="evidence" value="ECO:0007669"/>
    <property type="project" value="UniProtKB-UniRule"/>
</dbReference>
<evidence type="ECO:0000256" key="9">
    <source>
        <dbReference type="SAM" id="Phobius"/>
    </source>
</evidence>
<dbReference type="GO" id="GO:1902815">
    <property type="term" value="P:N,N'-diacetylchitobiose import"/>
    <property type="evidence" value="ECO:0007669"/>
    <property type="project" value="TreeGrafter"/>
</dbReference>
<evidence type="ECO:0000256" key="2">
    <source>
        <dbReference type="ARBA" id="ARBA00022448"/>
    </source>
</evidence>
<dbReference type="InterPro" id="IPR004501">
    <property type="entry name" value="PTS_EIIC_3"/>
</dbReference>
<evidence type="ECO:0000256" key="8">
    <source>
        <dbReference type="PIRNR" id="PIRNR006351"/>
    </source>
</evidence>
<evidence type="ECO:0000256" key="3">
    <source>
        <dbReference type="ARBA" id="ARBA00022475"/>
    </source>
</evidence>
<dbReference type="AlphaFoldDB" id="S0PB05"/>
<feature type="transmembrane region" description="Helical" evidence="9">
    <location>
        <begin position="258"/>
        <end position="281"/>
    </location>
</feature>
<dbReference type="PATRIC" id="fig|1140003.3.peg.487"/>
<keyword evidence="2 8" id="KW-0813">Transport</keyword>
<dbReference type="STRING" id="1140003.OMY_00491"/>
<feature type="transmembrane region" description="Helical" evidence="9">
    <location>
        <begin position="31"/>
        <end position="52"/>
    </location>
</feature>
<evidence type="ECO:0000259" key="10">
    <source>
        <dbReference type="PROSITE" id="PS51105"/>
    </source>
</evidence>
<evidence type="ECO:0000256" key="6">
    <source>
        <dbReference type="ARBA" id="ARBA00022989"/>
    </source>
</evidence>
<comment type="subcellular location">
    <subcellularLocation>
        <location evidence="1">Cell membrane</location>
        <topology evidence="1">Multi-pass membrane protein</topology>
    </subcellularLocation>
</comment>
<name>S0PB05_9ENTE</name>
<feature type="transmembrane region" description="Helical" evidence="9">
    <location>
        <begin position="325"/>
        <end position="345"/>
    </location>
</feature>
<keyword evidence="7 8" id="KW-0472">Membrane</keyword>
<dbReference type="InterPro" id="IPR004796">
    <property type="entry name" value="PTS_IIC_cello"/>
</dbReference>
<dbReference type="PANTHER" id="PTHR33989">
    <property type="match status" value="1"/>
</dbReference>
<dbReference type="RefSeq" id="WP_016184982.1">
    <property type="nucleotide sequence ID" value="NZ_ASWO01000001.1"/>
</dbReference>
<keyword evidence="6 9" id="KW-1133">Transmembrane helix</keyword>
<accession>S0PB05</accession>